<sequence length="99" mass="9986">MPGARGRRLPAGRPEGTGPGPGRRGAARRGVYGGGGGGRYGREPGGPHRGQKGVVGIGGHGLRGAREPGVLARGRSSGPRRAVLGRARFVLLHPATVGR</sequence>
<gene>
    <name evidence="2" type="ORF">Stube_21670</name>
</gene>
<feature type="compositionally biased region" description="Basic residues" evidence="1">
    <location>
        <begin position="1"/>
        <end position="10"/>
    </location>
</feature>
<accession>A0A640UQ17</accession>
<feature type="region of interest" description="Disordered" evidence="1">
    <location>
        <begin position="1"/>
        <end position="77"/>
    </location>
</feature>
<protein>
    <submittedName>
        <fullName evidence="2">Uncharacterized protein</fullName>
    </submittedName>
</protein>
<comment type="caution">
    <text evidence="2">The sequence shown here is derived from an EMBL/GenBank/DDBJ whole genome shotgun (WGS) entry which is preliminary data.</text>
</comment>
<dbReference type="Proteomes" id="UP000431826">
    <property type="component" value="Unassembled WGS sequence"/>
</dbReference>
<dbReference type="AlphaFoldDB" id="A0A640UQ17"/>
<organism evidence="2 3">
    <name type="scientific">Streptomyces tubercidicus</name>
    <dbReference type="NCBI Taxonomy" id="47759"/>
    <lineage>
        <taxon>Bacteria</taxon>
        <taxon>Bacillati</taxon>
        <taxon>Actinomycetota</taxon>
        <taxon>Actinomycetes</taxon>
        <taxon>Kitasatosporales</taxon>
        <taxon>Streptomycetaceae</taxon>
        <taxon>Streptomyces</taxon>
    </lineage>
</organism>
<dbReference type="EMBL" id="BLIR01000001">
    <property type="protein sequence ID" value="GFE37494.1"/>
    <property type="molecule type" value="Genomic_DNA"/>
</dbReference>
<name>A0A640UQ17_9ACTN</name>
<evidence type="ECO:0000313" key="2">
    <source>
        <dbReference type="EMBL" id="GFE37494.1"/>
    </source>
</evidence>
<evidence type="ECO:0000313" key="3">
    <source>
        <dbReference type="Proteomes" id="UP000431826"/>
    </source>
</evidence>
<evidence type="ECO:0000256" key="1">
    <source>
        <dbReference type="SAM" id="MobiDB-lite"/>
    </source>
</evidence>
<keyword evidence="3" id="KW-1185">Reference proteome</keyword>
<proteinExistence type="predicted"/>
<reference evidence="2 3" key="1">
    <citation type="submission" date="2019-12" db="EMBL/GenBank/DDBJ databases">
        <title>Whole genome shotgun sequence of Streptomyces tubercidicus NBRC 13090.</title>
        <authorList>
            <person name="Ichikawa N."/>
            <person name="Kimura A."/>
            <person name="Kitahashi Y."/>
            <person name="Komaki H."/>
            <person name="Tamura T."/>
        </authorList>
    </citation>
    <scope>NUCLEOTIDE SEQUENCE [LARGE SCALE GENOMIC DNA]</scope>
    <source>
        <strain evidence="2 3">NBRC 13090</strain>
    </source>
</reference>
<feature type="compositionally biased region" description="Gly residues" evidence="1">
    <location>
        <begin position="47"/>
        <end position="62"/>
    </location>
</feature>